<keyword evidence="2" id="KW-0378">Hydrolase</keyword>
<accession>A0A1S9T703</accession>
<sequence length="110" mass="12696">MAKEYAKHFYKSTAWKKCRASYIATTLDGMCEHCKEEPGYIVDHITEITPDTINNPDITLNHENLQYLCLPCHNAKTFGKSVLIRDDVMFDENGDLIRRMKDESPRKNGT</sequence>
<organism evidence="2 3">
    <name type="scientific">Bacillus mycoides</name>
    <dbReference type="NCBI Taxonomy" id="1405"/>
    <lineage>
        <taxon>Bacteria</taxon>
        <taxon>Bacillati</taxon>
        <taxon>Bacillota</taxon>
        <taxon>Bacilli</taxon>
        <taxon>Bacillales</taxon>
        <taxon>Bacillaceae</taxon>
        <taxon>Bacillus</taxon>
        <taxon>Bacillus cereus group</taxon>
    </lineage>
</organism>
<feature type="domain" description="HNH" evidence="1">
    <location>
        <begin position="31"/>
        <end position="77"/>
    </location>
</feature>
<dbReference type="Proteomes" id="UP000190696">
    <property type="component" value="Unassembled WGS sequence"/>
</dbReference>
<dbReference type="InterPro" id="IPR002711">
    <property type="entry name" value="HNH"/>
</dbReference>
<evidence type="ECO:0000313" key="2">
    <source>
        <dbReference type="EMBL" id="OOR05795.1"/>
    </source>
</evidence>
<dbReference type="Pfam" id="PF01844">
    <property type="entry name" value="HNH"/>
    <property type="match status" value="1"/>
</dbReference>
<comment type="caution">
    <text evidence="2">The sequence shown here is derived from an EMBL/GenBank/DDBJ whole genome shotgun (WGS) entry which is preliminary data.</text>
</comment>
<dbReference type="AlphaFoldDB" id="A0A1S9T703"/>
<proteinExistence type="predicted"/>
<name>A0A1S9T703_BACMY</name>
<evidence type="ECO:0000313" key="3">
    <source>
        <dbReference type="Proteomes" id="UP000190696"/>
    </source>
</evidence>
<dbReference type="InterPro" id="IPR003615">
    <property type="entry name" value="HNH_nuc"/>
</dbReference>
<protein>
    <submittedName>
        <fullName evidence="2">HNH endonuclease</fullName>
    </submittedName>
</protein>
<dbReference type="GO" id="GO:0008270">
    <property type="term" value="F:zinc ion binding"/>
    <property type="evidence" value="ECO:0007669"/>
    <property type="project" value="InterPro"/>
</dbReference>
<dbReference type="GO" id="GO:0003676">
    <property type="term" value="F:nucleic acid binding"/>
    <property type="evidence" value="ECO:0007669"/>
    <property type="project" value="InterPro"/>
</dbReference>
<dbReference type="Gene3D" id="1.10.30.50">
    <property type="match status" value="1"/>
</dbReference>
<reference evidence="2 3" key="1">
    <citation type="submission" date="2017-01" db="EMBL/GenBank/DDBJ databases">
        <title>Bacillus cereus isolates.</title>
        <authorList>
            <person name="Beno S.M."/>
        </authorList>
    </citation>
    <scope>NUCLEOTIDE SEQUENCE [LARGE SCALE GENOMIC DNA]</scope>
    <source>
        <strain evidence="2 3">FSL W7-1108</strain>
    </source>
</reference>
<dbReference type="RefSeq" id="WP_078176351.1">
    <property type="nucleotide sequence ID" value="NZ_JBCMNA010000001.1"/>
</dbReference>
<dbReference type="EMBL" id="MUAI01000012">
    <property type="protein sequence ID" value="OOR05795.1"/>
    <property type="molecule type" value="Genomic_DNA"/>
</dbReference>
<gene>
    <name evidence="2" type="ORF">BW900_15825</name>
</gene>
<dbReference type="CDD" id="cd00085">
    <property type="entry name" value="HNHc"/>
    <property type="match status" value="1"/>
</dbReference>
<evidence type="ECO:0000259" key="1">
    <source>
        <dbReference type="Pfam" id="PF01844"/>
    </source>
</evidence>
<keyword evidence="2" id="KW-0540">Nuclease</keyword>
<dbReference type="GO" id="GO:0004519">
    <property type="term" value="F:endonuclease activity"/>
    <property type="evidence" value="ECO:0007669"/>
    <property type="project" value="UniProtKB-KW"/>
</dbReference>
<keyword evidence="2" id="KW-0255">Endonuclease</keyword>